<evidence type="ECO:0000256" key="9">
    <source>
        <dbReference type="ARBA" id="ARBA00048679"/>
    </source>
</evidence>
<gene>
    <name evidence="11" type="ORF">CYCCA115_LOCUS14341</name>
</gene>
<dbReference type="PANTHER" id="PTHR48005:SF13">
    <property type="entry name" value="SERINE_THREONINE-PROTEIN KINASE DDB_G0278509-RELATED"/>
    <property type="match status" value="1"/>
</dbReference>
<protein>
    <recommendedName>
        <fullName evidence="1">non-specific serine/threonine protein kinase</fullName>
        <ecNumber evidence="1">2.7.11.1</ecNumber>
    </recommendedName>
</protein>
<evidence type="ECO:0000256" key="10">
    <source>
        <dbReference type="SAM" id="Phobius"/>
    </source>
</evidence>
<organism evidence="11 12">
    <name type="scientific">Cylindrotheca closterium</name>
    <dbReference type="NCBI Taxonomy" id="2856"/>
    <lineage>
        <taxon>Eukaryota</taxon>
        <taxon>Sar</taxon>
        <taxon>Stramenopiles</taxon>
        <taxon>Ochrophyta</taxon>
        <taxon>Bacillariophyta</taxon>
        <taxon>Bacillariophyceae</taxon>
        <taxon>Bacillariophycidae</taxon>
        <taxon>Bacillariales</taxon>
        <taxon>Bacillariaceae</taxon>
        <taxon>Cylindrotheca</taxon>
    </lineage>
</organism>
<evidence type="ECO:0000313" key="12">
    <source>
        <dbReference type="Proteomes" id="UP001295423"/>
    </source>
</evidence>
<evidence type="ECO:0000256" key="2">
    <source>
        <dbReference type="ARBA" id="ARBA00022527"/>
    </source>
</evidence>
<keyword evidence="12" id="KW-1185">Reference proteome</keyword>
<keyword evidence="4" id="KW-0677">Repeat</keyword>
<sequence>MAQEKHDLQLEDVQDYTSDYPPDYPGAEGAETKRRGLLCGLIMGNKKMTCLLALVFILVIAIVTILVVGADENAIEGFHQPLIIIDPSTLDASVTGPLMASLLAMYDRNGMDSTPLDPSSGDDTPQRRAFFWLAHENQNLDHSTKMARYALAVFYYSTNQVPTEFDEEPETWYVARRWLTKASYCEWHGIVCDAQGRVEALEMDRNFLTGVLPIELRILEDTLYSIDIADNGISMSEENFDVFLNLVNLEEFFGDNNYLEYSEGLPPQMASLVNLEQLTMSYNLLGGDLSVDNVIPAMGQLTHIEMEANYFSGPIPDYIGAMEDLVYFYMRRNNFNGDLSFLESGAMTTLFAMWLDGNDLTGNIPAQIGSLQNLASLSISNTKLSGPIPAEMGDLLKLRRVWLYDNQLTGDIPLALQKLDKLEVLELHNNNMSGSMPQGICDIFSGVDYDFKALTTDCNGAVACSRSCCTKCY</sequence>
<dbReference type="EC" id="2.7.11.1" evidence="1"/>
<evidence type="ECO:0000313" key="11">
    <source>
        <dbReference type="EMBL" id="CAJ1953738.1"/>
    </source>
</evidence>
<keyword evidence="5" id="KW-0547">Nucleotide-binding</keyword>
<evidence type="ECO:0000256" key="8">
    <source>
        <dbReference type="ARBA" id="ARBA00047899"/>
    </source>
</evidence>
<dbReference type="Pfam" id="PF00560">
    <property type="entry name" value="LRR_1"/>
    <property type="match status" value="2"/>
</dbReference>
<dbReference type="InterPro" id="IPR051420">
    <property type="entry name" value="Ser_Thr_Kinases_DiverseReg"/>
</dbReference>
<evidence type="ECO:0000256" key="7">
    <source>
        <dbReference type="ARBA" id="ARBA00022840"/>
    </source>
</evidence>
<accession>A0AAD2FUV7</accession>
<dbReference type="PANTHER" id="PTHR48005">
    <property type="entry name" value="LEUCINE RICH REPEAT KINASE 2"/>
    <property type="match status" value="1"/>
</dbReference>
<dbReference type="InterPro" id="IPR032675">
    <property type="entry name" value="LRR_dom_sf"/>
</dbReference>
<keyword evidence="10" id="KW-1133">Transmembrane helix</keyword>
<keyword evidence="10" id="KW-0812">Transmembrane</keyword>
<evidence type="ECO:0000256" key="6">
    <source>
        <dbReference type="ARBA" id="ARBA00022777"/>
    </source>
</evidence>
<reference evidence="11" key="1">
    <citation type="submission" date="2023-08" db="EMBL/GenBank/DDBJ databases">
        <authorList>
            <person name="Audoor S."/>
            <person name="Bilcke G."/>
        </authorList>
    </citation>
    <scope>NUCLEOTIDE SEQUENCE</scope>
</reference>
<evidence type="ECO:0000256" key="1">
    <source>
        <dbReference type="ARBA" id="ARBA00012513"/>
    </source>
</evidence>
<keyword evidence="2" id="KW-0723">Serine/threonine-protein kinase</keyword>
<evidence type="ECO:0000256" key="5">
    <source>
        <dbReference type="ARBA" id="ARBA00022741"/>
    </source>
</evidence>
<dbReference type="Proteomes" id="UP001295423">
    <property type="component" value="Unassembled WGS sequence"/>
</dbReference>
<comment type="catalytic activity">
    <reaction evidence="9">
        <text>L-seryl-[protein] + ATP = O-phospho-L-seryl-[protein] + ADP + H(+)</text>
        <dbReference type="Rhea" id="RHEA:17989"/>
        <dbReference type="Rhea" id="RHEA-COMP:9863"/>
        <dbReference type="Rhea" id="RHEA-COMP:11604"/>
        <dbReference type="ChEBI" id="CHEBI:15378"/>
        <dbReference type="ChEBI" id="CHEBI:29999"/>
        <dbReference type="ChEBI" id="CHEBI:30616"/>
        <dbReference type="ChEBI" id="CHEBI:83421"/>
        <dbReference type="ChEBI" id="CHEBI:456216"/>
        <dbReference type="EC" id="2.7.11.1"/>
    </reaction>
</comment>
<proteinExistence type="predicted"/>
<comment type="catalytic activity">
    <reaction evidence="8">
        <text>L-threonyl-[protein] + ATP = O-phospho-L-threonyl-[protein] + ADP + H(+)</text>
        <dbReference type="Rhea" id="RHEA:46608"/>
        <dbReference type="Rhea" id="RHEA-COMP:11060"/>
        <dbReference type="Rhea" id="RHEA-COMP:11605"/>
        <dbReference type="ChEBI" id="CHEBI:15378"/>
        <dbReference type="ChEBI" id="CHEBI:30013"/>
        <dbReference type="ChEBI" id="CHEBI:30616"/>
        <dbReference type="ChEBI" id="CHEBI:61977"/>
        <dbReference type="ChEBI" id="CHEBI:456216"/>
        <dbReference type="EC" id="2.7.11.1"/>
    </reaction>
</comment>
<dbReference type="InterPro" id="IPR001611">
    <property type="entry name" value="Leu-rich_rpt"/>
</dbReference>
<dbReference type="SUPFAM" id="SSF52058">
    <property type="entry name" value="L domain-like"/>
    <property type="match status" value="1"/>
</dbReference>
<dbReference type="FunFam" id="3.80.10.10:FF:000383">
    <property type="entry name" value="Leucine-rich repeat receptor protein kinase EMS1"/>
    <property type="match status" value="1"/>
</dbReference>
<keyword evidence="7" id="KW-0067">ATP-binding</keyword>
<evidence type="ECO:0000256" key="3">
    <source>
        <dbReference type="ARBA" id="ARBA00022679"/>
    </source>
</evidence>
<evidence type="ECO:0000256" key="4">
    <source>
        <dbReference type="ARBA" id="ARBA00022737"/>
    </source>
</evidence>
<feature type="transmembrane region" description="Helical" evidence="10">
    <location>
        <begin position="50"/>
        <end position="70"/>
    </location>
</feature>
<dbReference type="GO" id="GO:0004674">
    <property type="term" value="F:protein serine/threonine kinase activity"/>
    <property type="evidence" value="ECO:0007669"/>
    <property type="project" value="UniProtKB-KW"/>
</dbReference>
<name>A0AAD2FUV7_9STRA</name>
<keyword evidence="10" id="KW-0472">Membrane</keyword>
<keyword evidence="3" id="KW-0808">Transferase</keyword>
<keyword evidence="6" id="KW-0418">Kinase</keyword>
<dbReference type="EMBL" id="CAKOGP040001836">
    <property type="protein sequence ID" value="CAJ1953738.1"/>
    <property type="molecule type" value="Genomic_DNA"/>
</dbReference>
<dbReference type="AlphaFoldDB" id="A0AAD2FUV7"/>
<comment type="caution">
    <text evidence="11">The sequence shown here is derived from an EMBL/GenBank/DDBJ whole genome shotgun (WGS) entry which is preliminary data.</text>
</comment>
<dbReference type="Gene3D" id="3.80.10.10">
    <property type="entry name" value="Ribonuclease Inhibitor"/>
    <property type="match status" value="1"/>
</dbReference>
<dbReference type="GO" id="GO:0005524">
    <property type="term" value="F:ATP binding"/>
    <property type="evidence" value="ECO:0007669"/>
    <property type="project" value="UniProtKB-KW"/>
</dbReference>